<dbReference type="OrthoDB" id="2013972at2759"/>
<gene>
    <name evidence="2" type="ORF">L207DRAFT_514565</name>
</gene>
<dbReference type="PANTHER" id="PTHR43591:SF10">
    <property type="entry name" value="ABC TRANSMEMBRANE TYPE-1 DOMAIN-CONTAINING PROTEIN-RELATED"/>
    <property type="match status" value="1"/>
</dbReference>
<keyword evidence="2" id="KW-0808">Transferase</keyword>
<keyword evidence="3" id="KW-1185">Reference proteome</keyword>
<dbReference type="Proteomes" id="UP000235786">
    <property type="component" value="Unassembled WGS sequence"/>
</dbReference>
<dbReference type="Pfam" id="PF13489">
    <property type="entry name" value="Methyltransf_23"/>
    <property type="match status" value="1"/>
</dbReference>
<dbReference type="SUPFAM" id="SSF53335">
    <property type="entry name" value="S-adenosyl-L-methionine-dependent methyltransferases"/>
    <property type="match status" value="1"/>
</dbReference>
<dbReference type="PANTHER" id="PTHR43591">
    <property type="entry name" value="METHYLTRANSFERASE"/>
    <property type="match status" value="1"/>
</dbReference>
<protein>
    <submittedName>
        <fullName evidence="2">UMTA methyltransferase</fullName>
    </submittedName>
</protein>
<dbReference type="STRING" id="1149755.A0A2J6RFM4"/>
<organism evidence="2 3">
    <name type="scientific">Hyaloscypha variabilis (strain UAMH 11265 / GT02V1 / F)</name>
    <name type="common">Meliniomyces variabilis</name>
    <dbReference type="NCBI Taxonomy" id="1149755"/>
    <lineage>
        <taxon>Eukaryota</taxon>
        <taxon>Fungi</taxon>
        <taxon>Dikarya</taxon>
        <taxon>Ascomycota</taxon>
        <taxon>Pezizomycotina</taxon>
        <taxon>Leotiomycetes</taxon>
        <taxon>Helotiales</taxon>
        <taxon>Hyaloscyphaceae</taxon>
        <taxon>Hyaloscypha</taxon>
        <taxon>Hyaloscypha variabilis</taxon>
    </lineage>
</organism>
<dbReference type="InterPro" id="IPR029063">
    <property type="entry name" value="SAM-dependent_MTases_sf"/>
</dbReference>
<keyword evidence="2" id="KW-0489">Methyltransferase</keyword>
<dbReference type="CDD" id="cd02440">
    <property type="entry name" value="AdoMet_MTases"/>
    <property type="match status" value="1"/>
</dbReference>
<evidence type="ECO:0000313" key="2">
    <source>
        <dbReference type="EMBL" id="PMD37273.1"/>
    </source>
</evidence>
<name>A0A2J6RFM4_HYAVF</name>
<feature type="compositionally biased region" description="Acidic residues" evidence="1">
    <location>
        <begin position="49"/>
        <end position="63"/>
    </location>
</feature>
<dbReference type="GO" id="GO:0032259">
    <property type="term" value="P:methylation"/>
    <property type="evidence" value="ECO:0007669"/>
    <property type="project" value="UniProtKB-KW"/>
</dbReference>
<dbReference type="GO" id="GO:0008168">
    <property type="term" value="F:methyltransferase activity"/>
    <property type="evidence" value="ECO:0007669"/>
    <property type="project" value="UniProtKB-KW"/>
</dbReference>
<proteinExistence type="predicted"/>
<feature type="region of interest" description="Disordered" evidence="1">
    <location>
        <begin position="1"/>
        <end position="73"/>
    </location>
</feature>
<reference evidence="2 3" key="1">
    <citation type="submission" date="2016-04" db="EMBL/GenBank/DDBJ databases">
        <title>A degradative enzymes factory behind the ericoid mycorrhizal symbiosis.</title>
        <authorList>
            <consortium name="DOE Joint Genome Institute"/>
            <person name="Martino E."/>
            <person name="Morin E."/>
            <person name="Grelet G."/>
            <person name="Kuo A."/>
            <person name="Kohler A."/>
            <person name="Daghino S."/>
            <person name="Barry K."/>
            <person name="Choi C."/>
            <person name="Cichocki N."/>
            <person name="Clum A."/>
            <person name="Copeland A."/>
            <person name="Hainaut M."/>
            <person name="Haridas S."/>
            <person name="Labutti K."/>
            <person name="Lindquist E."/>
            <person name="Lipzen A."/>
            <person name="Khouja H.-R."/>
            <person name="Murat C."/>
            <person name="Ohm R."/>
            <person name="Olson A."/>
            <person name="Spatafora J."/>
            <person name="Veneault-Fourrey C."/>
            <person name="Henrissat B."/>
            <person name="Grigoriev I."/>
            <person name="Martin F."/>
            <person name="Perotto S."/>
        </authorList>
    </citation>
    <scope>NUCLEOTIDE SEQUENCE [LARGE SCALE GENOMIC DNA]</scope>
    <source>
        <strain evidence="2 3">F</strain>
    </source>
</reference>
<accession>A0A2J6RFM4</accession>
<dbReference type="EMBL" id="KZ613949">
    <property type="protein sequence ID" value="PMD37273.1"/>
    <property type="molecule type" value="Genomic_DNA"/>
</dbReference>
<dbReference type="AlphaFoldDB" id="A0A2J6RFM4"/>
<evidence type="ECO:0000256" key="1">
    <source>
        <dbReference type="SAM" id="MobiDB-lite"/>
    </source>
</evidence>
<evidence type="ECO:0000313" key="3">
    <source>
        <dbReference type="Proteomes" id="UP000235786"/>
    </source>
</evidence>
<sequence>MAEPPPVLQAEKLQRSSSKSPSRSPPAKEQENFQQTQADIVAHQAETIIEAEDDSEDAGYETEAESRASTSISPSVRDYEFEHGRRYHKFREGRYQFPNDESEQAREDMKHAMVVNLCGGKLHYAPLNYPQNILDIGTGTGIWAIDVGDEYPGAQVLGIDLSPIQPVWVPPNVKFMVDDAEAPWLHPPNAFDFVHIRHMNSSIKNWPRLLTQAYNHIQPGGWIELQELQFIVKCDDGTMKDDYGVENFLRFVKEGLAVFGVDLLSVTGNAQRLRDAGFVNVEEKVFKIPLGIWPKNKTMKLIGLYLRSVIYDGLQGIALGPFTRGLKWTPEAVEVFLVGVRKSLMNASTHSYLPFHVVYGQKPVESPDDH</sequence>
<dbReference type="Gene3D" id="3.40.50.150">
    <property type="entry name" value="Vaccinia Virus protein VP39"/>
    <property type="match status" value="1"/>
</dbReference>